<dbReference type="Proteomes" id="UP000823561">
    <property type="component" value="Chromosome 15"/>
</dbReference>
<organism evidence="1 2">
    <name type="scientific">Alosa alosa</name>
    <name type="common">allis shad</name>
    <dbReference type="NCBI Taxonomy" id="278164"/>
    <lineage>
        <taxon>Eukaryota</taxon>
        <taxon>Metazoa</taxon>
        <taxon>Chordata</taxon>
        <taxon>Craniata</taxon>
        <taxon>Vertebrata</taxon>
        <taxon>Euteleostomi</taxon>
        <taxon>Actinopterygii</taxon>
        <taxon>Neopterygii</taxon>
        <taxon>Teleostei</taxon>
        <taxon>Clupei</taxon>
        <taxon>Clupeiformes</taxon>
        <taxon>Clupeoidei</taxon>
        <taxon>Clupeidae</taxon>
        <taxon>Alosa</taxon>
    </lineage>
</organism>
<comment type="caution">
    <text evidence="1">The sequence shown here is derived from an EMBL/GenBank/DDBJ whole genome shotgun (WGS) entry which is preliminary data.</text>
</comment>
<evidence type="ECO:0000313" key="2">
    <source>
        <dbReference type="Proteomes" id="UP000823561"/>
    </source>
</evidence>
<dbReference type="PANTHER" id="PTHR31025">
    <property type="entry name" value="SI:CH211-196P9.1-RELATED"/>
    <property type="match status" value="1"/>
</dbReference>
<sequence length="257" mass="29435">MPEVDISMSLTYIYQRHMINACPPPTMSEMKDQWPFLFTKRGVCEHFKNLTGINITTRLGEALMTKGKRIINYFQEQHDNSIQSLLRGMETSNNNQTAIGAVLLMMKHFNEKEESIFVLADTFATATSIENDMDLPITPRLIMLGNTLLTSTKWMVSMEGKVAFVLDEHLSFTDALSVFFSSFYVFNIEYQEPACATLEFIQRFFVRINPEDGTKCTTKTGVSRKTGQLVKRKALPINNRVASFVSRLTQFEWQHSN</sequence>
<dbReference type="AlphaFoldDB" id="A0AAV6G665"/>
<evidence type="ECO:0000313" key="1">
    <source>
        <dbReference type="EMBL" id="KAG5269000.1"/>
    </source>
</evidence>
<accession>A0AAV6G665</accession>
<gene>
    <name evidence="1" type="ORF">AALO_G00197180</name>
</gene>
<proteinExistence type="predicted"/>
<keyword evidence="2" id="KW-1185">Reference proteome</keyword>
<dbReference type="PANTHER" id="PTHR31025:SF30">
    <property type="entry name" value="SI:DKEY-15H8.17"/>
    <property type="match status" value="1"/>
</dbReference>
<name>A0AAV6G665_9TELE</name>
<reference evidence="1" key="1">
    <citation type="submission" date="2020-10" db="EMBL/GenBank/DDBJ databases">
        <title>Chromosome-scale genome assembly of the Allis shad, Alosa alosa.</title>
        <authorList>
            <person name="Margot Z."/>
            <person name="Christophe K."/>
            <person name="Cabau C."/>
            <person name="Louis A."/>
            <person name="Berthelot C."/>
            <person name="Parey E."/>
            <person name="Roest Crollius H."/>
            <person name="Montfort J."/>
            <person name="Robinson-Rechavi M."/>
            <person name="Bucao C."/>
            <person name="Bouchez O."/>
            <person name="Gislard M."/>
            <person name="Lluch J."/>
            <person name="Milhes M."/>
            <person name="Lampietro C."/>
            <person name="Lopez Roques C."/>
            <person name="Donnadieu C."/>
            <person name="Braasch I."/>
            <person name="Desvignes T."/>
            <person name="Postlethwait J."/>
            <person name="Bobe J."/>
            <person name="Guiguen Y."/>
        </authorList>
    </citation>
    <scope>NUCLEOTIDE SEQUENCE</scope>
    <source>
        <strain evidence="1">M-15738</strain>
        <tissue evidence="1">Blood</tissue>
    </source>
</reference>
<protein>
    <submittedName>
        <fullName evidence="1">Uncharacterized protein</fullName>
    </submittedName>
</protein>
<dbReference type="EMBL" id="JADWDJ010000015">
    <property type="protein sequence ID" value="KAG5269000.1"/>
    <property type="molecule type" value="Genomic_DNA"/>
</dbReference>